<proteinExistence type="predicted"/>
<dbReference type="GO" id="GO:0006417">
    <property type="term" value="P:regulation of translation"/>
    <property type="evidence" value="ECO:0007669"/>
    <property type="project" value="UniProtKB-KW"/>
</dbReference>
<keyword evidence="2" id="KW-0810">Translation regulation</keyword>
<dbReference type="NCBIfam" id="NF041887">
    <property type="entry name" value="Rmf_like_phage"/>
    <property type="match status" value="1"/>
</dbReference>
<dbReference type="Pfam" id="PF04957">
    <property type="entry name" value="RMF"/>
    <property type="match status" value="1"/>
</dbReference>
<dbReference type="InterPro" id="IPR007040">
    <property type="entry name" value="Ribosome_modulation_factor"/>
</dbReference>
<evidence type="ECO:0000256" key="1">
    <source>
        <dbReference type="ARBA" id="ARBA00022490"/>
    </source>
</evidence>
<dbReference type="Proteomes" id="UP000013304">
    <property type="component" value="Chromosome"/>
</dbReference>
<accession>N0CWA4</accession>
<dbReference type="KEGG" id="sfi:SFUL_5518"/>
<keyword evidence="1" id="KW-0963">Cytoplasm</keyword>
<dbReference type="RefSeq" id="WP_015611709.1">
    <property type="nucleotide sequence ID" value="NC_021177.1"/>
</dbReference>
<evidence type="ECO:0000256" key="3">
    <source>
        <dbReference type="SAM" id="MobiDB-lite"/>
    </source>
</evidence>
<sequence>MGTREEIAQAVSEGAEAGRRGDPPTACPYPRTSLLRGAWVRGYARARPLTTTEGDAE</sequence>
<dbReference type="AlphaFoldDB" id="N0CWA4"/>
<evidence type="ECO:0008006" key="6">
    <source>
        <dbReference type="Google" id="ProtNLM"/>
    </source>
</evidence>
<gene>
    <name evidence="4" type="ORF">SFUL_5518</name>
</gene>
<reference evidence="4 5" key="1">
    <citation type="submission" date="2013-04" db="EMBL/GenBank/DDBJ databases">
        <title>Complete genome sequence of Streptomyces fulvissimus.</title>
        <authorList>
            <person name="Myronovskyi M."/>
            <person name="Tokovenko B."/>
            <person name="Manderscheid N."/>
            <person name="Petzke L."/>
            <person name="Luzhetskyy A."/>
        </authorList>
    </citation>
    <scope>NUCLEOTIDE SEQUENCE [LARGE SCALE GENOMIC DNA]</scope>
    <source>
        <strain evidence="4 5">DSM 40593</strain>
    </source>
</reference>
<protein>
    <recommendedName>
        <fullName evidence="6">Ribosome modulation factor</fullName>
    </recommendedName>
</protein>
<name>N0CWA4_STRMI</name>
<organism evidence="4 5">
    <name type="scientific">Streptomyces microflavus DSM 40593</name>
    <dbReference type="NCBI Taxonomy" id="1303692"/>
    <lineage>
        <taxon>Bacteria</taxon>
        <taxon>Bacillati</taxon>
        <taxon>Actinomycetota</taxon>
        <taxon>Actinomycetes</taxon>
        <taxon>Kitasatosporales</taxon>
        <taxon>Streptomycetaceae</taxon>
        <taxon>Streptomyces</taxon>
    </lineage>
</organism>
<evidence type="ECO:0000313" key="5">
    <source>
        <dbReference type="Proteomes" id="UP000013304"/>
    </source>
</evidence>
<feature type="region of interest" description="Disordered" evidence="3">
    <location>
        <begin position="1"/>
        <end position="29"/>
    </location>
</feature>
<dbReference type="HOGENOM" id="CLU_2994709_0_0_11"/>
<dbReference type="NCBIfam" id="NF041886">
    <property type="entry name" value="Rmf_CrpP_fam"/>
    <property type="match status" value="1"/>
</dbReference>
<evidence type="ECO:0000256" key="2">
    <source>
        <dbReference type="ARBA" id="ARBA00022845"/>
    </source>
</evidence>
<dbReference type="EMBL" id="CP005080">
    <property type="protein sequence ID" value="AGK80406.1"/>
    <property type="molecule type" value="Genomic_DNA"/>
</dbReference>
<dbReference type="InterPro" id="IPR023200">
    <property type="entry name" value="RMF_sf"/>
</dbReference>
<dbReference type="PATRIC" id="fig|1303692.3.peg.5544"/>
<evidence type="ECO:0000313" key="4">
    <source>
        <dbReference type="EMBL" id="AGK80406.1"/>
    </source>
</evidence>
<dbReference type="Gene3D" id="1.10.10.620">
    <property type="entry name" value="ribosome modulation factor like domain"/>
    <property type="match status" value="1"/>
</dbReference>